<keyword evidence="3" id="KW-1185">Reference proteome</keyword>
<sequence>MSLQAAKPGSVPLDFVPSNDDELFQCLSDPYWRLCSGQLYKIKTKPRDEFGEEDESEVRIVPFKPNRAQRKLLKRLHKRNIILKARQLGFTTFIAILFLDCALFAPANNPTTAAIVAHNQDMAEEIFRDKVKFGYDNLPDVLRAVMPLVRDRADALEFAHNGSKVSVATSFRGGTLTHLHISEFGKICAKFPDRANEVVTGSIPAAEMGMIFIESTAEGREGEFFMMCQRAQKIAALGRRLTNKEFAFHFYPWWEDMQYRMDPELVDISKTEHEYFDEIEAKMDTMIDIEQRAWWVSTRDNVYSGQDEKMWQEYPSSPEEAFQKSTEGCYYTKQMVKMRKEKRITTVPYTPGYPVNTFWDIGSGDGTAIWLHQHIGQEHRFIGFIEGWDEPYGYYVRELDKLGYVWGTDYLPHDGNHVRQGQNANLTPKEMLEKEGRRRIEIVERVSELQHGIQITRNMLATAWIDKDACKEGIAHLDSYRKKYNNRMQTFTDQPEKDDGHSEAADALRQWAQVYGSDPNAGRRRTKAKPRRNTSGMAV</sequence>
<accession>A0A248SL43</accession>
<dbReference type="Proteomes" id="UP000224252">
    <property type="component" value="Segment"/>
</dbReference>
<reference evidence="2 3" key="1">
    <citation type="submission" date="2017-08" db="EMBL/GenBank/DDBJ databases">
        <authorList>
            <person name="de Groot N.N."/>
        </authorList>
    </citation>
    <scope>NUCLEOTIDE SEQUENCE [LARGE SCALE GENOMIC DNA]</scope>
</reference>
<evidence type="ECO:0000256" key="1">
    <source>
        <dbReference type="SAM" id="MobiDB-lite"/>
    </source>
</evidence>
<evidence type="ECO:0000313" key="3">
    <source>
        <dbReference type="Proteomes" id="UP000224252"/>
    </source>
</evidence>
<organism evidence="2 3">
    <name type="scientific">Klebsiella phage SopranoGao</name>
    <dbReference type="NCBI Taxonomy" id="2026944"/>
    <lineage>
        <taxon>Viruses</taxon>
        <taxon>Duplodnaviria</taxon>
        <taxon>Heunggongvirae</taxon>
        <taxon>Uroviricota</taxon>
        <taxon>Caudoviricetes</taxon>
        <taxon>Lastavirus</taxon>
        <taxon>Lastavirus sopranogao</taxon>
    </lineage>
</organism>
<dbReference type="EMBL" id="MF612073">
    <property type="protein sequence ID" value="ASV45052.1"/>
    <property type="molecule type" value="Genomic_DNA"/>
</dbReference>
<dbReference type="Gene3D" id="3.40.50.300">
    <property type="entry name" value="P-loop containing nucleotide triphosphate hydrolases"/>
    <property type="match status" value="1"/>
</dbReference>
<name>A0A248SL43_9CAUD</name>
<gene>
    <name evidence="2" type="ORF">SopranoGao_29</name>
</gene>
<feature type="compositionally biased region" description="Basic and acidic residues" evidence="1">
    <location>
        <begin position="494"/>
        <end position="506"/>
    </location>
</feature>
<protein>
    <submittedName>
        <fullName evidence="2">Terminase</fullName>
    </submittedName>
</protein>
<proteinExistence type="predicted"/>
<feature type="region of interest" description="Disordered" evidence="1">
    <location>
        <begin position="491"/>
        <end position="539"/>
    </location>
</feature>
<feature type="compositionally biased region" description="Basic residues" evidence="1">
    <location>
        <begin position="522"/>
        <end position="532"/>
    </location>
</feature>
<evidence type="ECO:0000313" key="2">
    <source>
        <dbReference type="EMBL" id="ASV45052.1"/>
    </source>
</evidence>
<dbReference type="InterPro" id="IPR027417">
    <property type="entry name" value="P-loop_NTPase"/>
</dbReference>